<dbReference type="Proteomes" id="UP001153636">
    <property type="component" value="Chromosome 5"/>
</dbReference>
<proteinExistence type="predicted"/>
<dbReference type="AlphaFoldDB" id="A0A9P0D5Y9"/>
<name>A0A9P0D5Y9_9CUCU</name>
<organism evidence="1 2">
    <name type="scientific">Psylliodes chrysocephalus</name>
    <dbReference type="NCBI Taxonomy" id="3402493"/>
    <lineage>
        <taxon>Eukaryota</taxon>
        <taxon>Metazoa</taxon>
        <taxon>Ecdysozoa</taxon>
        <taxon>Arthropoda</taxon>
        <taxon>Hexapoda</taxon>
        <taxon>Insecta</taxon>
        <taxon>Pterygota</taxon>
        <taxon>Neoptera</taxon>
        <taxon>Endopterygota</taxon>
        <taxon>Coleoptera</taxon>
        <taxon>Polyphaga</taxon>
        <taxon>Cucujiformia</taxon>
        <taxon>Chrysomeloidea</taxon>
        <taxon>Chrysomelidae</taxon>
        <taxon>Galerucinae</taxon>
        <taxon>Alticini</taxon>
        <taxon>Psylliodes</taxon>
    </lineage>
</organism>
<reference evidence="1" key="1">
    <citation type="submission" date="2022-01" db="EMBL/GenBank/DDBJ databases">
        <authorList>
            <person name="King R."/>
        </authorList>
    </citation>
    <scope>NUCLEOTIDE SEQUENCE</scope>
</reference>
<protein>
    <submittedName>
        <fullName evidence="1">Uncharacterized protein</fullName>
    </submittedName>
</protein>
<accession>A0A9P0D5Y9</accession>
<gene>
    <name evidence="1" type="ORF">PSYICH_LOCUS11579</name>
</gene>
<keyword evidence="2" id="KW-1185">Reference proteome</keyword>
<dbReference type="EMBL" id="OV651817">
    <property type="protein sequence ID" value="CAH1110471.1"/>
    <property type="molecule type" value="Genomic_DNA"/>
</dbReference>
<evidence type="ECO:0000313" key="2">
    <source>
        <dbReference type="Proteomes" id="UP001153636"/>
    </source>
</evidence>
<dbReference type="OrthoDB" id="8123891at2759"/>
<sequence length="251" mass="28256">MDSTVVPSQIKESGELDKSTADFYSAYQKDLQPKGTFKTLPFPANATTNPLDFGGNPHVNTTDCMGVTQTRDGLSSSSAGYCLPLTDKGKEDYEKVLNNVKSEKMAYHTYTAYSEKSHAFVLRGLAENTKIQDIKENLEDEHEIVAREIYTMKTKERPLYLVVTDPVITLEYLNKNARRVLHTRVTWELRNDKRQVSTEEGERNVKQLFRRVAAALPGMDSTENKPPENMQEVVLKDTPNELKDPDGGCAC</sequence>
<evidence type="ECO:0000313" key="1">
    <source>
        <dbReference type="EMBL" id="CAH1110471.1"/>
    </source>
</evidence>